<keyword evidence="3" id="KW-1185">Reference proteome</keyword>
<keyword evidence="2" id="KW-0067">ATP-binding</keyword>
<gene>
    <name evidence="2" type="ORF">GD627_15385</name>
</gene>
<feature type="compositionally biased region" description="Low complexity" evidence="1">
    <location>
        <begin position="233"/>
        <end position="271"/>
    </location>
</feature>
<evidence type="ECO:0000313" key="2">
    <source>
        <dbReference type="EMBL" id="KAD3456076.1"/>
    </source>
</evidence>
<feature type="region of interest" description="Disordered" evidence="1">
    <location>
        <begin position="214"/>
        <end position="271"/>
    </location>
</feature>
<dbReference type="RefSeq" id="WP_152273261.1">
    <property type="nucleotide sequence ID" value="NZ_VTFX01000006.1"/>
</dbReference>
<name>A0A5N6MEY6_9MICC</name>
<accession>A0A5N6MEY6</accession>
<protein>
    <submittedName>
        <fullName evidence="2">ABC transporter ATP-binding protein</fullName>
    </submittedName>
</protein>
<comment type="caution">
    <text evidence="2">The sequence shown here is derived from an EMBL/GenBank/DDBJ whole genome shotgun (WGS) entry which is preliminary data.</text>
</comment>
<dbReference type="InterPro" id="IPR027417">
    <property type="entry name" value="P-loop_NTPase"/>
</dbReference>
<organism evidence="2 3">
    <name type="scientific">Arthrobacter yangruifuii</name>
    <dbReference type="NCBI Taxonomy" id="2606616"/>
    <lineage>
        <taxon>Bacteria</taxon>
        <taxon>Bacillati</taxon>
        <taxon>Actinomycetota</taxon>
        <taxon>Actinomycetes</taxon>
        <taxon>Micrococcales</taxon>
        <taxon>Micrococcaceae</taxon>
        <taxon>Arthrobacter</taxon>
    </lineage>
</organism>
<dbReference type="Gene3D" id="3.40.50.300">
    <property type="entry name" value="P-loop containing nucleotide triphosphate hydrolases"/>
    <property type="match status" value="1"/>
</dbReference>
<sequence length="271" mass="28280">MLSAETLYVKGRHSALLSSTSLMVDTGQLLLVSGEDQSTRTALALVLSGRMRPTSGAVQWRRTARLKHLRRHSALIDSPQVNEPERHFRVRDLVAEDLSLIPRRNRPGRNAAGWLSDAGLAELAPQWMEELSSAVRLDLLARLALADSAVELLVFDSPDRHDADAGSWLPVLADSVSASSRPVTAVAVVAQIPPDWTGPAAYVGADMAEAVLAAGGNPAGEPGTNEEPELPADAETTPATADTAAPADTPATAHEPADAAVSAAAGNGVSA</sequence>
<evidence type="ECO:0000256" key="1">
    <source>
        <dbReference type="SAM" id="MobiDB-lite"/>
    </source>
</evidence>
<proteinExistence type="predicted"/>
<keyword evidence="2" id="KW-0547">Nucleotide-binding</keyword>
<dbReference type="AlphaFoldDB" id="A0A5N6MEY6"/>
<dbReference type="SUPFAM" id="SSF52540">
    <property type="entry name" value="P-loop containing nucleoside triphosphate hydrolases"/>
    <property type="match status" value="1"/>
</dbReference>
<dbReference type="GO" id="GO:0005524">
    <property type="term" value="F:ATP binding"/>
    <property type="evidence" value="ECO:0007669"/>
    <property type="project" value="UniProtKB-KW"/>
</dbReference>
<dbReference type="EMBL" id="VTFX01000006">
    <property type="protein sequence ID" value="KAD3456076.1"/>
    <property type="molecule type" value="Genomic_DNA"/>
</dbReference>
<dbReference type="Proteomes" id="UP000326852">
    <property type="component" value="Unassembled WGS sequence"/>
</dbReference>
<evidence type="ECO:0000313" key="3">
    <source>
        <dbReference type="Proteomes" id="UP000326852"/>
    </source>
</evidence>
<reference evidence="2 3" key="1">
    <citation type="submission" date="2019-08" db="EMBL/GenBank/DDBJ databases">
        <title>Arthrobacter sp. nov., isolated from plateau pika and Tibetan wild ass.</title>
        <authorList>
            <person name="Ge Y."/>
        </authorList>
    </citation>
    <scope>NUCLEOTIDE SEQUENCE [LARGE SCALE GENOMIC DNA]</scope>
    <source>
        <strain evidence="2 3">785</strain>
    </source>
</reference>